<name>A0A9W4MYQ6_PENOL</name>
<accession>A0A9W4MYQ6</accession>
<organism evidence="1 2">
    <name type="scientific">Penicillium olsonii</name>
    <dbReference type="NCBI Taxonomy" id="99116"/>
    <lineage>
        <taxon>Eukaryota</taxon>
        <taxon>Fungi</taxon>
        <taxon>Dikarya</taxon>
        <taxon>Ascomycota</taxon>
        <taxon>Pezizomycotina</taxon>
        <taxon>Eurotiomycetes</taxon>
        <taxon>Eurotiomycetidae</taxon>
        <taxon>Eurotiales</taxon>
        <taxon>Aspergillaceae</taxon>
        <taxon>Penicillium</taxon>
    </lineage>
</organism>
<proteinExistence type="predicted"/>
<comment type="caution">
    <text evidence="1">The sequence shown here is derived from an EMBL/GenBank/DDBJ whole genome shotgun (WGS) entry which is preliminary data.</text>
</comment>
<dbReference type="EMBL" id="CAJVOS010000038">
    <property type="protein sequence ID" value="CAG8168498.1"/>
    <property type="molecule type" value="Genomic_DNA"/>
</dbReference>
<evidence type="ECO:0000313" key="2">
    <source>
        <dbReference type="Proteomes" id="UP001153618"/>
    </source>
</evidence>
<sequence>MLISFRPLTLSTAIKSVRSRTLGIATSIHAELRTFSDHPAGELLGSAPDFSRCTRSDVDTYRLIRICDDQEKLEYTFGLLMNIVRQPYLGHLVKKIEYIHRANNARGYPELPYQRKLGVDDMQLLKRAVGNAGFQDKRLQRVMGMLMQNDLDQDLGYTTSEDRRVSDYETAPTYITQAIAAIIVSMAPNLESMAMTQIFNHHSDLQPGQEETEEYPLVEVFRYANSRPQGARLLQKLRDMYLINHAKHSDSRYFADTDLIACLELFNNLPSIESLGIDVLESNEDNGKQTCEEKSSNISKIKINHSSLDASYLLCEMASSKILTELQFTTGGRSALDGTSFFSPKAFLKGLSEHTRTLKVLDLDIEDLTIGYPGQPQPYSTINWDEAGGPGDYELDEYDESDEDCADLAKYRRLLSIWDRNVALKDFEVLKSLSINIGFLIYFAQGVETDDLQRASIVLADCLPDHLRSLSIRGYKKGENKMYDKQVDALMARFEAGLSRLDEIKGVSELIPNGRAVENPGRNEHLLWSLEELGYPEW</sequence>
<dbReference type="Proteomes" id="UP001153618">
    <property type="component" value="Unassembled WGS sequence"/>
</dbReference>
<evidence type="ECO:0000313" key="1">
    <source>
        <dbReference type="EMBL" id="CAG8168498.1"/>
    </source>
</evidence>
<gene>
    <name evidence="1" type="ORF">POLS_LOCUS6593</name>
</gene>
<reference evidence="1" key="1">
    <citation type="submission" date="2021-07" db="EMBL/GenBank/DDBJ databases">
        <authorList>
            <person name="Branca A.L. A."/>
        </authorList>
    </citation>
    <scope>NUCLEOTIDE SEQUENCE</scope>
</reference>
<dbReference type="AlphaFoldDB" id="A0A9W4MYQ6"/>
<protein>
    <submittedName>
        <fullName evidence="1">Uncharacterized protein</fullName>
    </submittedName>
</protein>
<dbReference type="OrthoDB" id="3437411at2759"/>
<keyword evidence="2" id="KW-1185">Reference proteome</keyword>